<dbReference type="PIRSF" id="PIRSF012526">
    <property type="entry name" value="CYTH_UCP012526"/>
    <property type="match status" value="1"/>
</dbReference>
<dbReference type="Pfam" id="PF01928">
    <property type="entry name" value="CYTH"/>
    <property type="match status" value="1"/>
</dbReference>
<dbReference type="InterPro" id="IPR033469">
    <property type="entry name" value="CYTH-like_dom_sf"/>
</dbReference>
<accession>A0ABU3FAX0</accession>
<dbReference type="PROSITE" id="PS51707">
    <property type="entry name" value="CYTH"/>
    <property type="match status" value="1"/>
</dbReference>
<comment type="caution">
    <text evidence="2">The sequence shown here is derived from an EMBL/GenBank/DDBJ whole genome shotgun (WGS) entry which is preliminary data.</text>
</comment>
<evidence type="ECO:0000313" key="3">
    <source>
        <dbReference type="Proteomes" id="UP001181046"/>
    </source>
</evidence>
<dbReference type="SUPFAM" id="SSF55154">
    <property type="entry name" value="CYTH-like phosphatases"/>
    <property type="match status" value="1"/>
</dbReference>
<dbReference type="SMART" id="SM01118">
    <property type="entry name" value="CYTH"/>
    <property type="match status" value="1"/>
</dbReference>
<proteinExistence type="predicted"/>
<dbReference type="CDD" id="cd07762">
    <property type="entry name" value="CYTH-like_Pase_1"/>
    <property type="match status" value="1"/>
</dbReference>
<dbReference type="Proteomes" id="UP001181046">
    <property type="component" value="Unassembled WGS sequence"/>
</dbReference>
<dbReference type="RefSeq" id="WP_137619359.1">
    <property type="nucleotide sequence ID" value="NZ_BJDX01000010.1"/>
</dbReference>
<gene>
    <name evidence="2" type="ORF">P7H27_08590</name>
</gene>
<dbReference type="EMBL" id="JARQAJ010000004">
    <property type="protein sequence ID" value="MDT2759819.1"/>
    <property type="molecule type" value="Genomic_DNA"/>
</dbReference>
<organism evidence="2 3">
    <name type="scientific">Enterococcus xiangfangensis</name>
    <dbReference type="NCBI Taxonomy" id="1296537"/>
    <lineage>
        <taxon>Bacteria</taxon>
        <taxon>Bacillati</taxon>
        <taxon>Bacillota</taxon>
        <taxon>Bacilli</taxon>
        <taxon>Lactobacillales</taxon>
        <taxon>Enterococcaceae</taxon>
        <taxon>Enterococcus</taxon>
    </lineage>
</organism>
<sequence length="202" mass="23417">MSKEIEIEFKSMLTNDDYEHLLHYYTITNDQFVIQTNLYFDTADFQLKQHGMGLRIRRFAEKAEATLKVPQTIGLLEITDTLTLADTEQALQNNQFTSQATEILAQLRNLAISLTDLQLIGQLTTKRVEFMIPEGKLALDESWYSDQHDFELEIEVADASYGEAEFKQLLKKFQLPYRKTQNKIVRAVAAQQKRDKKTEGFQ</sequence>
<protein>
    <submittedName>
        <fullName evidence="2">CYTH domain-containing protein</fullName>
    </submittedName>
</protein>
<dbReference type="InterPro" id="IPR009195">
    <property type="entry name" value="Uncharacterised_YjbK"/>
</dbReference>
<name>A0ABU3FAX0_9ENTE</name>
<evidence type="ECO:0000313" key="2">
    <source>
        <dbReference type="EMBL" id="MDT2759819.1"/>
    </source>
</evidence>
<reference evidence="2" key="1">
    <citation type="submission" date="2023-03" db="EMBL/GenBank/DDBJ databases">
        <authorList>
            <person name="Shen W."/>
            <person name="Cai J."/>
        </authorList>
    </citation>
    <scope>NUCLEOTIDE SEQUENCE</scope>
    <source>
        <strain evidence="2">P66-3</strain>
    </source>
</reference>
<feature type="domain" description="CYTH" evidence="1">
    <location>
        <begin position="4"/>
        <end position="191"/>
    </location>
</feature>
<dbReference type="InterPro" id="IPR023577">
    <property type="entry name" value="CYTH_domain"/>
</dbReference>
<evidence type="ECO:0000259" key="1">
    <source>
        <dbReference type="PROSITE" id="PS51707"/>
    </source>
</evidence>
<dbReference type="Gene3D" id="2.40.320.10">
    <property type="entry name" value="Hypothetical Protein Pfu-838710-001"/>
    <property type="match status" value="1"/>
</dbReference>
<keyword evidence="3" id="KW-1185">Reference proteome</keyword>